<dbReference type="RefSeq" id="WP_107563389.1">
    <property type="nucleotide sequence ID" value="NZ_NVQC01000027.1"/>
</dbReference>
<name>A0A2T4TVY7_9BACT</name>
<organism evidence="1 2">
    <name type="scientific">Candidatus Methylomirabilis limnetica</name>
    <dbReference type="NCBI Taxonomy" id="2033718"/>
    <lineage>
        <taxon>Bacteria</taxon>
        <taxon>Candidatus Methylomirabilota</taxon>
        <taxon>Candidatus Methylomirabilia</taxon>
        <taxon>Candidatus Methylomirabilales</taxon>
        <taxon>Candidatus Methylomirabilaceae</taxon>
        <taxon>Candidatus Methylomirabilis</taxon>
    </lineage>
</organism>
<dbReference type="SUPFAM" id="SSF47175">
    <property type="entry name" value="Cytochromes"/>
    <property type="match status" value="1"/>
</dbReference>
<evidence type="ECO:0000313" key="2">
    <source>
        <dbReference type="Proteomes" id="UP000241436"/>
    </source>
</evidence>
<dbReference type="GO" id="GO:0005506">
    <property type="term" value="F:iron ion binding"/>
    <property type="evidence" value="ECO:0007669"/>
    <property type="project" value="InterPro"/>
</dbReference>
<dbReference type="Proteomes" id="UP000241436">
    <property type="component" value="Unassembled WGS sequence"/>
</dbReference>
<dbReference type="EMBL" id="NVQC01000027">
    <property type="protein sequence ID" value="PTL35277.1"/>
    <property type="molecule type" value="Genomic_DNA"/>
</dbReference>
<dbReference type="GO" id="GO:0022900">
    <property type="term" value="P:electron transport chain"/>
    <property type="evidence" value="ECO:0007669"/>
    <property type="project" value="InterPro"/>
</dbReference>
<sequence length="154" mass="16432">MRAILIGICVGAVGMIAIGFFGSSAAAPPHESSTDTRQRLIFAPTQRDMMLTEMRQMLGSVSGIVQGLAANDLPAAEKAARAAGMMHAADVDPQIQKLLPQQFLGLAMQTHMGFDKLADQIKAGNSRDDTLRGLATLTGNCMACHAMYRLDEAR</sequence>
<reference evidence="1 2" key="1">
    <citation type="submission" date="2017-09" db="EMBL/GenBank/DDBJ databases">
        <title>Bloom of a denitrifying methanotroph, Candidatus Methylomirabilis limnetica, in a deep stratified lake.</title>
        <authorList>
            <person name="Graf J.S."/>
            <person name="Marchant H.K."/>
            <person name="Tienken D."/>
            <person name="Hach P.F."/>
            <person name="Brand A."/>
            <person name="Schubert C.J."/>
            <person name="Kuypers M.M."/>
            <person name="Milucka J."/>
        </authorList>
    </citation>
    <scope>NUCLEOTIDE SEQUENCE [LARGE SCALE GENOMIC DNA]</scope>
    <source>
        <strain evidence="1 2">Zug</strain>
    </source>
</reference>
<keyword evidence="2" id="KW-1185">Reference proteome</keyword>
<dbReference type="OrthoDB" id="9792025at2"/>
<dbReference type="InterPro" id="IPR010980">
    <property type="entry name" value="Cyt_c/b562"/>
</dbReference>
<evidence type="ECO:0000313" key="1">
    <source>
        <dbReference type="EMBL" id="PTL35277.1"/>
    </source>
</evidence>
<dbReference type="AlphaFoldDB" id="A0A2T4TVY7"/>
<comment type="caution">
    <text evidence="1">The sequence shown here is derived from an EMBL/GenBank/DDBJ whole genome shotgun (WGS) entry which is preliminary data.</text>
</comment>
<accession>A0A2T4TVY7</accession>
<gene>
    <name evidence="1" type="ORF">CLG94_10610</name>
</gene>
<proteinExistence type="predicted"/>
<dbReference type="GO" id="GO:0009055">
    <property type="term" value="F:electron transfer activity"/>
    <property type="evidence" value="ECO:0007669"/>
    <property type="project" value="InterPro"/>
</dbReference>
<protein>
    <recommendedName>
        <fullName evidence="3">Cytochrome C</fullName>
    </recommendedName>
</protein>
<dbReference type="GO" id="GO:0020037">
    <property type="term" value="F:heme binding"/>
    <property type="evidence" value="ECO:0007669"/>
    <property type="project" value="InterPro"/>
</dbReference>
<evidence type="ECO:0008006" key="3">
    <source>
        <dbReference type="Google" id="ProtNLM"/>
    </source>
</evidence>
<reference evidence="2" key="2">
    <citation type="journal article" date="2018" name="Environ. Microbiol.">
        <title>Bloom of a denitrifying methanotroph, 'Candidatus Methylomirabilis limnetica', in a deep stratified lake.</title>
        <authorList>
            <person name="Graf J.S."/>
            <person name="Mayr M.J."/>
            <person name="Marchant H.K."/>
            <person name="Tienken D."/>
            <person name="Hach P.F."/>
            <person name="Brand A."/>
            <person name="Schubert C.J."/>
            <person name="Kuypers M.M."/>
            <person name="Milucka J."/>
        </authorList>
    </citation>
    <scope>NUCLEOTIDE SEQUENCE [LARGE SCALE GENOMIC DNA]</scope>
    <source>
        <strain evidence="2">Zug</strain>
    </source>
</reference>